<keyword evidence="4" id="KW-1185">Reference proteome</keyword>
<dbReference type="Pfam" id="PF04023">
    <property type="entry name" value="FeoA"/>
    <property type="match status" value="2"/>
</dbReference>
<dbReference type="InterPro" id="IPR007167">
    <property type="entry name" value="Fe-transptr_FeoA-like"/>
</dbReference>
<sequence length="243" mass="26304">MYATLNDAPTGTPLTISRIAGEDLEGRMGRMGLFVGETITRLDEDVALRTVRVRGPRGEVVLGSGMGGKVMAHLDDGRILPLMEMRPGDRGHVEYINAGEALRQGMAALGLDEDDPIELVRVLPPMEYTALVVGRGRVRLAEGMAAKILGRMGSTSCQFANARAGQDFTVETIIGGQRAQRAIRSLHITPGTTLRLEMVGEAPSYRMPGRDRCVIAGTGGLRVYLRLDQADQVVVEYDERAAQ</sequence>
<gene>
    <name evidence="3" type="ORF">GKC30_03275</name>
</gene>
<organism evidence="3 4">
    <name type="scientific">Pseudodesulfovibrio alkaliphilus</name>
    <dbReference type="NCBI Taxonomy" id="2661613"/>
    <lineage>
        <taxon>Bacteria</taxon>
        <taxon>Pseudomonadati</taxon>
        <taxon>Thermodesulfobacteriota</taxon>
        <taxon>Desulfovibrionia</taxon>
        <taxon>Desulfovibrionales</taxon>
        <taxon>Desulfovibrionaceae</taxon>
    </lineage>
</organism>
<feature type="domain" description="Ferrous iron transporter FeoA-like" evidence="2">
    <location>
        <begin position="3"/>
        <end position="74"/>
    </location>
</feature>
<dbReference type="SUPFAM" id="SSF50037">
    <property type="entry name" value="C-terminal domain of transcriptional repressors"/>
    <property type="match status" value="1"/>
</dbReference>
<evidence type="ECO:0000256" key="1">
    <source>
        <dbReference type="ARBA" id="ARBA00023004"/>
    </source>
</evidence>
<protein>
    <submittedName>
        <fullName evidence="3">Ferrous iron transport protein A</fullName>
    </submittedName>
</protein>
<accession>A0A7K1KL25</accession>
<feature type="domain" description="Ferrous iron transporter FeoA-like" evidence="2">
    <location>
        <begin position="157"/>
        <end position="237"/>
    </location>
</feature>
<dbReference type="RefSeq" id="WP_155932244.1">
    <property type="nucleotide sequence ID" value="NZ_WODC01000001.1"/>
</dbReference>
<name>A0A7K1KL25_9BACT</name>
<comment type="caution">
    <text evidence="3">The sequence shown here is derived from an EMBL/GenBank/DDBJ whole genome shotgun (WGS) entry which is preliminary data.</text>
</comment>
<evidence type="ECO:0000313" key="3">
    <source>
        <dbReference type="EMBL" id="MUM76651.1"/>
    </source>
</evidence>
<dbReference type="Gene3D" id="2.30.30.90">
    <property type="match status" value="1"/>
</dbReference>
<dbReference type="Proteomes" id="UP000461162">
    <property type="component" value="Unassembled WGS sequence"/>
</dbReference>
<dbReference type="InterPro" id="IPR008988">
    <property type="entry name" value="Transcriptional_repressor_C"/>
</dbReference>
<proteinExistence type="predicted"/>
<keyword evidence="1" id="KW-0408">Iron</keyword>
<dbReference type="AlphaFoldDB" id="A0A7K1KL25"/>
<dbReference type="InterPro" id="IPR038157">
    <property type="entry name" value="FeoA_core_dom"/>
</dbReference>
<evidence type="ECO:0000313" key="4">
    <source>
        <dbReference type="Proteomes" id="UP000461162"/>
    </source>
</evidence>
<dbReference type="GO" id="GO:0046914">
    <property type="term" value="F:transition metal ion binding"/>
    <property type="evidence" value="ECO:0007669"/>
    <property type="project" value="InterPro"/>
</dbReference>
<dbReference type="EMBL" id="WODC01000001">
    <property type="protein sequence ID" value="MUM76651.1"/>
    <property type="molecule type" value="Genomic_DNA"/>
</dbReference>
<feature type="domain" description="Ferrous iron transporter FeoA-like" evidence="2">
    <location>
        <begin position="80"/>
        <end position="152"/>
    </location>
</feature>
<evidence type="ECO:0000259" key="2">
    <source>
        <dbReference type="SMART" id="SM00899"/>
    </source>
</evidence>
<reference evidence="3 4" key="1">
    <citation type="submission" date="2019-11" db="EMBL/GenBank/DDBJ databases">
        <title>Pseudodesulfovibrio alkaliphilus, sp. nov., an alkaliphilic sulfate-reducing bacteria from mud volcano of Taman peninsula, Russia.</title>
        <authorList>
            <person name="Frolova A."/>
            <person name="Merkel A.Y."/>
            <person name="Slobodkin A.I."/>
        </authorList>
    </citation>
    <scope>NUCLEOTIDE SEQUENCE [LARGE SCALE GENOMIC DNA]</scope>
    <source>
        <strain evidence="3 4">F-1</strain>
    </source>
</reference>
<dbReference type="SMART" id="SM00899">
    <property type="entry name" value="FeoA"/>
    <property type="match status" value="3"/>
</dbReference>